<accession>A0A2X0VNY7</accession>
<dbReference type="PROSITE" id="PS00893">
    <property type="entry name" value="NUDIX_BOX"/>
    <property type="match status" value="1"/>
</dbReference>
<organism evidence="4 5">
    <name type="scientific">Schaalia odontolytica</name>
    <dbReference type="NCBI Taxonomy" id="1660"/>
    <lineage>
        <taxon>Bacteria</taxon>
        <taxon>Bacillati</taxon>
        <taxon>Actinomycetota</taxon>
        <taxon>Actinomycetes</taxon>
        <taxon>Actinomycetales</taxon>
        <taxon>Actinomycetaceae</taxon>
        <taxon>Schaalia</taxon>
    </lineage>
</organism>
<dbReference type="Pfam" id="PF00293">
    <property type="entry name" value="NUDIX"/>
    <property type="match status" value="1"/>
</dbReference>
<evidence type="ECO:0000256" key="2">
    <source>
        <dbReference type="SAM" id="MobiDB-lite"/>
    </source>
</evidence>
<dbReference type="PANTHER" id="PTHR21340:SF0">
    <property type="entry name" value="BIS(5'-NUCLEOSYL)-TETRAPHOSPHATASE [ASYMMETRICAL]"/>
    <property type="match status" value="1"/>
</dbReference>
<dbReference type="InterPro" id="IPR015797">
    <property type="entry name" value="NUDIX_hydrolase-like_dom_sf"/>
</dbReference>
<keyword evidence="1 4" id="KW-0378">Hydrolase</keyword>
<dbReference type="Gene3D" id="3.40.50.1240">
    <property type="entry name" value="Phosphoglycerate mutase-like"/>
    <property type="match status" value="1"/>
</dbReference>
<evidence type="ECO:0000313" key="5">
    <source>
        <dbReference type="Proteomes" id="UP000250192"/>
    </source>
</evidence>
<dbReference type="InterPro" id="IPR020084">
    <property type="entry name" value="NUDIX_hydrolase_CS"/>
</dbReference>
<feature type="compositionally biased region" description="Basic and acidic residues" evidence="2">
    <location>
        <begin position="183"/>
        <end position="192"/>
    </location>
</feature>
<dbReference type="CDD" id="cd03673">
    <property type="entry name" value="NUDIX_Ap6A_hydrolase"/>
    <property type="match status" value="1"/>
</dbReference>
<dbReference type="Pfam" id="PF00300">
    <property type="entry name" value="His_Phos_1"/>
    <property type="match status" value="1"/>
</dbReference>
<dbReference type="AlphaFoldDB" id="A0A2X0VNY7"/>
<keyword evidence="5" id="KW-1185">Reference proteome</keyword>
<dbReference type="STRING" id="1660.APY09_01725"/>
<dbReference type="RefSeq" id="WP_111823444.1">
    <property type="nucleotide sequence ID" value="NZ_CBDERX010000061.1"/>
</dbReference>
<dbReference type="InterPro" id="IPR029033">
    <property type="entry name" value="His_PPase_superfam"/>
</dbReference>
<dbReference type="InterPro" id="IPR000086">
    <property type="entry name" value="NUDIX_hydrolase_dom"/>
</dbReference>
<dbReference type="PROSITE" id="PS51462">
    <property type="entry name" value="NUDIX"/>
    <property type="match status" value="1"/>
</dbReference>
<evidence type="ECO:0000313" key="4">
    <source>
        <dbReference type="EMBL" id="SPT55431.1"/>
    </source>
</evidence>
<evidence type="ECO:0000259" key="3">
    <source>
        <dbReference type="PROSITE" id="PS51462"/>
    </source>
</evidence>
<proteinExistence type="predicted"/>
<protein>
    <submittedName>
        <fullName evidence="4">Predicted NTP pyrophosphohydrolase</fullName>
    </submittedName>
</protein>
<reference evidence="4 5" key="1">
    <citation type="submission" date="2018-06" db="EMBL/GenBank/DDBJ databases">
        <authorList>
            <consortium name="Pathogen Informatics"/>
            <person name="Doyle S."/>
        </authorList>
    </citation>
    <scope>NUCLEOTIDE SEQUENCE [LARGE SCALE GENOMIC DNA]</scope>
    <source>
        <strain evidence="4 5">NCTC9935</strain>
    </source>
</reference>
<dbReference type="Gene3D" id="3.90.79.10">
    <property type="entry name" value="Nucleoside Triphosphate Pyrophosphohydrolase"/>
    <property type="match status" value="1"/>
</dbReference>
<dbReference type="SUPFAM" id="SSF55811">
    <property type="entry name" value="Nudix"/>
    <property type="match status" value="1"/>
</dbReference>
<dbReference type="InterPro" id="IPR051325">
    <property type="entry name" value="Nudix_hydrolase_domain"/>
</dbReference>
<dbReference type="SUPFAM" id="SSF53254">
    <property type="entry name" value="Phosphoglycerate mutase-like"/>
    <property type="match status" value="1"/>
</dbReference>
<name>A0A2X0VNY7_9ACTO</name>
<feature type="region of interest" description="Disordered" evidence="2">
    <location>
        <begin position="179"/>
        <end position="225"/>
    </location>
</feature>
<feature type="compositionally biased region" description="Low complexity" evidence="2">
    <location>
        <begin position="193"/>
        <end position="210"/>
    </location>
</feature>
<dbReference type="GO" id="GO:0006167">
    <property type="term" value="P:AMP biosynthetic process"/>
    <property type="evidence" value="ECO:0007669"/>
    <property type="project" value="TreeGrafter"/>
</dbReference>
<dbReference type="EMBL" id="UAPR01000002">
    <property type="protein sequence ID" value="SPT55431.1"/>
    <property type="molecule type" value="Genomic_DNA"/>
</dbReference>
<dbReference type="Proteomes" id="UP000250192">
    <property type="component" value="Unassembled WGS sequence"/>
</dbReference>
<dbReference type="PANTHER" id="PTHR21340">
    <property type="entry name" value="DIADENOSINE 5,5-P1,P4-TETRAPHOSPHATE PYROPHOSPHOHYDROLASE MUTT"/>
    <property type="match status" value="1"/>
</dbReference>
<feature type="domain" description="Nudix hydrolase" evidence="3">
    <location>
        <begin position="23"/>
        <end position="159"/>
    </location>
</feature>
<evidence type="ECO:0000256" key="1">
    <source>
        <dbReference type="ARBA" id="ARBA00022801"/>
    </source>
</evidence>
<dbReference type="GO" id="GO:0006754">
    <property type="term" value="P:ATP biosynthetic process"/>
    <property type="evidence" value="ECO:0007669"/>
    <property type="project" value="TreeGrafter"/>
</dbReference>
<dbReference type="OrthoDB" id="4287477at2"/>
<dbReference type="GeneID" id="93758403"/>
<dbReference type="InterPro" id="IPR013078">
    <property type="entry name" value="His_Pase_superF_clade-1"/>
</dbReference>
<gene>
    <name evidence="4" type="ORF">NCTC9935_00937</name>
</gene>
<dbReference type="GO" id="GO:0004081">
    <property type="term" value="F:bis(5'-nucleosyl)-tetraphosphatase (asymmetrical) activity"/>
    <property type="evidence" value="ECO:0007669"/>
    <property type="project" value="TreeGrafter"/>
</dbReference>
<sequence length="416" mass="44199">MPSPRPQRLVRSAGALVWRFTDPARVALPGEPIDPADIEVLMVHRPRYHDWSWPKGKTENGESLVAAAVREVEEETGQVITLGAPLTTQRYRLGGGQTKEVHYWVGTPVPEGHSSERLRAPVARAPRTEIDQTAWTAPERAADMLTRRGDRRLLADIVARAREGRLVTTTLLVLRPGQGLTPRLDEAGDARESAAASASSGTPTESAETAVSATPRPAPTPAMVASAAARRAARVERALAKKAESAVALADPPLSRFGLRQALDLIDLLSSFGVARAYASPATRARQSLTPWASMGGGPVTLVDSLDLTASGSYTQIDAEARLGRVRAFAAERLREQASPTVLSIAGSARDAIIEEIRAFASAPVAGGQAPRLRCGQVLVAHVEHGPDGLVVAALETHAVTTKDPAAHARKASKKH</sequence>